<dbReference type="InterPro" id="IPR019791">
    <property type="entry name" value="Haem_peroxidase_animal"/>
</dbReference>
<dbReference type="PRINTS" id="PR00457">
    <property type="entry name" value="ANPEROXIDASE"/>
</dbReference>
<keyword evidence="3" id="KW-0223">Dioxygenase</keyword>
<evidence type="ECO:0000256" key="1">
    <source>
        <dbReference type="ARBA" id="ARBA00022617"/>
    </source>
</evidence>
<dbReference type="GO" id="GO:0004601">
    <property type="term" value="F:peroxidase activity"/>
    <property type="evidence" value="ECO:0007669"/>
    <property type="project" value="UniProtKB-KW"/>
</dbReference>
<dbReference type="InterPro" id="IPR034812">
    <property type="entry name" value="Ppo-like_N"/>
</dbReference>
<proteinExistence type="predicted"/>
<dbReference type="InterPro" id="IPR050783">
    <property type="entry name" value="Oxylipin_biosynth_metab"/>
</dbReference>
<evidence type="ECO:0000256" key="4">
    <source>
        <dbReference type="ARBA" id="ARBA00023002"/>
    </source>
</evidence>
<dbReference type="AlphaFoldDB" id="A0A9P6HL62"/>
<dbReference type="GO" id="GO:0006631">
    <property type="term" value="P:fatty acid metabolic process"/>
    <property type="evidence" value="ECO:0007669"/>
    <property type="project" value="UniProtKB-ARBA"/>
</dbReference>
<reference evidence="7" key="2">
    <citation type="submission" date="2020-11" db="EMBL/GenBank/DDBJ databases">
        <authorList>
            <consortium name="DOE Joint Genome Institute"/>
            <person name="Kuo A."/>
            <person name="Miyauchi S."/>
            <person name="Kiss E."/>
            <person name="Drula E."/>
            <person name="Kohler A."/>
            <person name="Sanchez-Garcia M."/>
            <person name="Andreopoulos B."/>
            <person name="Barry K.W."/>
            <person name="Bonito G."/>
            <person name="Buee M."/>
            <person name="Carver A."/>
            <person name="Chen C."/>
            <person name="Cichocki N."/>
            <person name="Clum A."/>
            <person name="Culley D."/>
            <person name="Crous P.W."/>
            <person name="Fauchery L."/>
            <person name="Girlanda M."/>
            <person name="Hayes R."/>
            <person name="Keri Z."/>
            <person name="Labutti K."/>
            <person name="Lipzen A."/>
            <person name="Lombard V."/>
            <person name="Magnuson J."/>
            <person name="Maillard F."/>
            <person name="Morin E."/>
            <person name="Murat C."/>
            <person name="Nolan M."/>
            <person name="Ohm R."/>
            <person name="Pangilinan J."/>
            <person name="Pereira M."/>
            <person name="Perotto S."/>
            <person name="Peter M."/>
            <person name="Riley R."/>
            <person name="Sitrit Y."/>
            <person name="Stielow B."/>
            <person name="Szollosi G."/>
            <person name="Zifcakova L."/>
            <person name="Stursova M."/>
            <person name="Spatafora J.W."/>
            <person name="Tedersoo L."/>
            <person name="Vaario L.-M."/>
            <person name="Yamada A."/>
            <person name="Yan M."/>
            <person name="Wang P."/>
            <person name="Xu J."/>
            <person name="Bruns T."/>
            <person name="Baldrian P."/>
            <person name="Vilgalys R."/>
            <person name="Henrissat B."/>
            <person name="Grigoriev I.V."/>
            <person name="Hibbett D."/>
            <person name="Nagy L.G."/>
            <person name="Martin F.M."/>
        </authorList>
    </citation>
    <scope>NUCLEOTIDE SEQUENCE</scope>
    <source>
        <strain evidence="7">UH-Tt-Lm1</strain>
    </source>
</reference>
<protein>
    <submittedName>
        <fullName evidence="7">Heme peroxidase</fullName>
    </submittedName>
</protein>
<dbReference type="GO" id="GO:0051213">
    <property type="term" value="F:dioxygenase activity"/>
    <property type="evidence" value="ECO:0007669"/>
    <property type="project" value="UniProtKB-KW"/>
</dbReference>
<evidence type="ECO:0000256" key="5">
    <source>
        <dbReference type="ARBA" id="ARBA00023004"/>
    </source>
</evidence>
<keyword evidence="4" id="KW-0560">Oxidoreductase</keyword>
<dbReference type="PROSITE" id="PS50292">
    <property type="entry name" value="PEROXIDASE_3"/>
    <property type="match status" value="1"/>
</dbReference>
<dbReference type="EMBL" id="WIUZ02000004">
    <property type="protein sequence ID" value="KAF9787785.1"/>
    <property type="molecule type" value="Genomic_DNA"/>
</dbReference>
<dbReference type="OrthoDB" id="823504at2759"/>
<keyword evidence="2 6" id="KW-0479">Metal-binding</keyword>
<dbReference type="InterPro" id="IPR010255">
    <property type="entry name" value="Haem_peroxidase_sf"/>
</dbReference>
<evidence type="ECO:0000256" key="2">
    <source>
        <dbReference type="ARBA" id="ARBA00022723"/>
    </source>
</evidence>
<dbReference type="Gene3D" id="1.10.640.10">
    <property type="entry name" value="Haem peroxidase domain superfamily, animal type"/>
    <property type="match status" value="1"/>
</dbReference>
<evidence type="ECO:0000313" key="8">
    <source>
        <dbReference type="Proteomes" id="UP000736335"/>
    </source>
</evidence>
<feature type="binding site" description="axial binding residue" evidence="6">
    <location>
        <position position="302"/>
    </location>
    <ligand>
        <name>heme b</name>
        <dbReference type="ChEBI" id="CHEBI:60344"/>
    </ligand>
    <ligandPart>
        <name>Fe</name>
        <dbReference type="ChEBI" id="CHEBI:18248"/>
    </ligandPart>
</feature>
<keyword evidence="7" id="KW-0575">Peroxidase</keyword>
<dbReference type="CDD" id="cd09817">
    <property type="entry name" value="linoleate_diol_synthase_like"/>
    <property type="match status" value="1"/>
</dbReference>
<reference evidence="7" key="1">
    <citation type="journal article" date="2020" name="Nat. Commun.">
        <title>Large-scale genome sequencing of mycorrhizal fungi provides insights into the early evolution of symbiotic traits.</title>
        <authorList>
            <person name="Miyauchi S."/>
            <person name="Kiss E."/>
            <person name="Kuo A."/>
            <person name="Drula E."/>
            <person name="Kohler A."/>
            <person name="Sanchez-Garcia M."/>
            <person name="Morin E."/>
            <person name="Andreopoulos B."/>
            <person name="Barry K.W."/>
            <person name="Bonito G."/>
            <person name="Buee M."/>
            <person name="Carver A."/>
            <person name="Chen C."/>
            <person name="Cichocki N."/>
            <person name="Clum A."/>
            <person name="Culley D."/>
            <person name="Crous P.W."/>
            <person name="Fauchery L."/>
            <person name="Girlanda M."/>
            <person name="Hayes R.D."/>
            <person name="Keri Z."/>
            <person name="LaButti K."/>
            <person name="Lipzen A."/>
            <person name="Lombard V."/>
            <person name="Magnuson J."/>
            <person name="Maillard F."/>
            <person name="Murat C."/>
            <person name="Nolan M."/>
            <person name="Ohm R.A."/>
            <person name="Pangilinan J."/>
            <person name="Pereira M.F."/>
            <person name="Perotto S."/>
            <person name="Peter M."/>
            <person name="Pfister S."/>
            <person name="Riley R."/>
            <person name="Sitrit Y."/>
            <person name="Stielow J.B."/>
            <person name="Szollosi G."/>
            <person name="Zifcakova L."/>
            <person name="Stursova M."/>
            <person name="Spatafora J.W."/>
            <person name="Tedersoo L."/>
            <person name="Vaario L.M."/>
            <person name="Yamada A."/>
            <person name="Yan M."/>
            <person name="Wang P."/>
            <person name="Xu J."/>
            <person name="Bruns T."/>
            <person name="Baldrian P."/>
            <person name="Vilgalys R."/>
            <person name="Dunand C."/>
            <person name="Henrissat B."/>
            <person name="Grigoriev I.V."/>
            <person name="Hibbett D."/>
            <person name="Nagy L.G."/>
            <person name="Martin F.M."/>
        </authorList>
    </citation>
    <scope>NUCLEOTIDE SEQUENCE</scope>
    <source>
        <strain evidence="7">UH-Tt-Lm1</strain>
    </source>
</reference>
<evidence type="ECO:0000256" key="6">
    <source>
        <dbReference type="PIRSR" id="PIRSR619791-2"/>
    </source>
</evidence>
<dbReference type="Pfam" id="PF03098">
    <property type="entry name" value="An_peroxidase"/>
    <property type="match status" value="1"/>
</dbReference>
<dbReference type="GO" id="GO:0020037">
    <property type="term" value="F:heme binding"/>
    <property type="evidence" value="ECO:0007669"/>
    <property type="project" value="InterPro"/>
</dbReference>
<name>A0A9P6HL62_9AGAM</name>
<comment type="caution">
    <text evidence="7">The sequence shown here is derived from an EMBL/GenBank/DDBJ whole genome shotgun (WGS) entry which is preliminary data.</text>
</comment>
<dbReference type="InterPro" id="IPR037120">
    <property type="entry name" value="Haem_peroxidase_sf_animal"/>
</dbReference>
<keyword evidence="5 6" id="KW-0408">Iron</keyword>
<sequence>MSRLPKGTKHGKIIEHYLVGLLYKDLPHPPGPYLALPPAGTIPWPKPAGVKYAYRPANGSYYNPLIPSLGMAGMPYARSVPTSTTIPASHLPDAATVFDTLLRRDQFVAHPGGLSSHFFAFANLLIHTVFYTSHADWSINDANSYLDLGPLYGRSEEQVNSVRRLDGSGKIWNDTFADPRLLSMPPSVGALLIIFSRNHNHIADKMLSINEKSTFLPLPIADPTAKTAQDDEIFNRARLVNTAFFMQVIVRDYIGVILGLVRDGSTWRLNPLEFARDFDHSLIPRGEGNVVSIEFNLLYRWHACTSQQDTSWTEQVFKKLFPGKEWDQITVAEFQVAAGKAMLPGPDVKAWTFGGLDRGPDGSFEDADIANYLQSATESAASAFKARGIPSVLRVIEIMGIEQGRAWGACSLNEFRKFVGLRPYESFEEWNPNPEIYQAAANLYQDIDHLELHVGLQAEETKVPMPGAGLCPGYTISRAILSDAICLTRGDRFMTTELTPPNLTTWGYNDCQVDENDGSFGGMLSKLLFRHLPEYYPPGSAYAHFPFMVPETMREYIGKLGCSSEDDYTWTRPIKTPLGLGSIENRVQKLFPYPLVSVKKPLFSSREVDHSAYSFFNITNRLIEERFALDLESTTRHLNIVGDVVNLVPIYWITEEIVDLSISTPTNLRGDVDPKDVYNAFSEVADYIFANVDSSRDWALHKASAETVHRFSLLIEVLLRDSADGLFNALKCFPKINPSEPDSLMRRLSRVFGGPKSVAASVFMETAATAALYSKAVALVINYIFNNSKVNGVHKNLHPRDVRGDGEVISLIREALHLQDLGHYWDKQILGVRPTETPLEDYGLLDPAFFEKTTVEILRAVFTRDDLVRRPNQPADMGSFNNQITKNHAIQSYLDDRGRVTPWPRTLIIHFDGHHAPAKRTVTYP</sequence>
<organism evidence="7 8">
    <name type="scientific">Thelephora terrestris</name>
    <dbReference type="NCBI Taxonomy" id="56493"/>
    <lineage>
        <taxon>Eukaryota</taxon>
        <taxon>Fungi</taxon>
        <taxon>Dikarya</taxon>
        <taxon>Basidiomycota</taxon>
        <taxon>Agaricomycotina</taxon>
        <taxon>Agaricomycetes</taxon>
        <taxon>Thelephorales</taxon>
        <taxon>Thelephoraceae</taxon>
        <taxon>Thelephora</taxon>
    </lineage>
</organism>
<dbReference type="SUPFAM" id="SSF48113">
    <property type="entry name" value="Heme-dependent peroxidases"/>
    <property type="match status" value="1"/>
</dbReference>
<dbReference type="PANTHER" id="PTHR11903">
    <property type="entry name" value="PROSTAGLANDIN G/H SYNTHASE"/>
    <property type="match status" value="1"/>
</dbReference>
<dbReference type="Proteomes" id="UP000736335">
    <property type="component" value="Unassembled WGS sequence"/>
</dbReference>
<dbReference type="GO" id="GO:0006979">
    <property type="term" value="P:response to oxidative stress"/>
    <property type="evidence" value="ECO:0007669"/>
    <property type="project" value="InterPro"/>
</dbReference>
<keyword evidence="8" id="KW-1185">Reference proteome</keyword>
<accession>A0A9P6HL62</accession>
<evidence type="ECO:0000313" key="7">
    <source>
        <dbReference type="EMBL" id="KAF9787785.1"/>
    </source>
</evidence>
<keyword evidence="1 6" id="KW-0349">Heme</keyword>
<dbReference type="GO" id="GO:0046872">
    <property type="term" value="F:metal ion binding"/>
    <property type="evidence" value="ECO:0007669"/>
    <property type="project" value="UniProtKB-KW"/>
</dbReference>
<gene>
    <name evidence="7" type="ORF">BJ322DRAFT_1179970</name>
</gene>
<evidence type="ECO:0000256" key="3">
    <source>
        <dbReference type="ARBA" id="ARBA00022964"/>
    </source>
</evidence>
<dbReference type="PANTHER" id="PTHR11903:SF37">
    <property type="entry name" value="PSI-PRODUCING OXYGENASE A"/>
    <property type="match status" value="1"/>
</dbReference>